<dbReference type="RefSeq" id="XP_045282205.1">
    <property type="nucleotide sequence ID" value="XM_045423346.1"/>
</dbReference>
<dbReference type="Proteomes" id="UP000002039">
    <property type="component" value="Unassembled WGS sequence"/>
</dbReference>
<evidence type="ECO:0000256" key="1">
    <source>
        <dbReference type="SAM" id="MobiDB-lite"/>
    </source>
</evidence>
<gene>
    <name evidence="2" type="ORF">BDCG_07559</name>
</gene>
<name>A0ABX2W014_AJEDR</name>
<feature type="region of interest" description="Disordered" evidence="1">
    <location>
        <begin position="36"/>
        <end position="67"/>
    </location>
</feature>
<organism evidence="2 3">
    <name type="scientific">Ajellomyces dermatitidis (strain ER-3 / ATCC MYA-2586)</name>
    <name type="common">Blastomyces dermatitidis</name>
    <dbReference type="NCBI Taxonomy" id="559297"/>
    <lineage>
        <taxon>Eukaryota</taxon>
        <taxon>Fungi</taxon>
        <taxon>Dikarya</taxon>
        <taxon>Ascomycota</taxon>
        <taxon>Pezizomycotina</taxon>
        <taxon>Eurotiomycetes</taxon>
        <taxon>Eurotiomycetidae</taxon>
        <taxon>Onygenales</taxon>
        <taxon>Ajellomycetaceae</taxon>
        <taxon>Blastomyces</taxon>
    </lineage>
</organism>
<accession>A0ABX2W014</accession>
<proteinExistence type="predicted"/>
<evidence type="ECO:0000313" key="3">
    <source>
        <dbReference type="Proteomes" id="UP000002039"/>
    </source>
</evidence>
<reference evidence="3" key="1">
    <citation type="journal article" date="2015" name="PLoS Genet.">
        <title>The dynamic genome and transcriptome of the human fungal pathogen Blastomyces and close relative Emmonsia.</title>
        <authorList>
            <person name="Munoz J.F."/>
            <person name="Gauthier G.M."/>
            <person name="Desjardins C.A."/>
            <person name="Gallo J.E."/>
            <person name="Holder J."/>
            <person name="Sullivan T.D."/>
            <person name="Marty A.J."/>
            <person name="Carmen J.C."/>
            <person name="Chen Z."/>
            <person name="Ding L."/>
            <person name="Gujja S."/>
            <person name="Magrini V."/>
            <person name="Misas E."/>
            <person name="Mitreva M."/>
            <person name="Priest M."/>
            <person name="Saif S."/>
            <person name="Whiston E.A."/>
            <person name="Young S."/>
            <person name="Zeng Q."/>
            <person name="Goldman W.E."/>
            <person name="Mardis E.R."/>
            <person name="Taylor J.W."/>
            <person name="McEwen J.G."/>
            <person name="Clay O.K."/>
            <person name="Klein B.S."/>
            <person name="Cuomo C.A."/>
        </authorList>
    </citation>
    <scope>NUCLEOTIDE SEQUENCE [LARGE SCALE GENOMIC DNA]</scope>
    <source>
        <strain evidence="3">ER-3 / ATCC MYA-2586</strain>
    </source>
</reference>
<evidence type="ECO:0000313" key="2">
    <source>
        <dbReference type="EMBL" id="OAT02478.1"/>
    </source>
</evidence>
<sequence length="67" mass="7091">MNVEPSVGEDPSITILQGIQQLNNVEKLDIVGVTSVKTRQSMPDSRRLKPPGAGHVPDTSCIPQGGP</sequence>
<dbReference type="GeneID" id="69029271"/>
<keyword evidence="3" id="KW-1185">Reference proteome</keyword>
<protein>
    <submittedName>
        <fullName evidence="2">Uncharacterized protein</fullName>
    </submittedName>
</protein>
<dbReference type="EMBL" id="EQ999981">
    <property type="protein sequence ID" value="OAT02478.1"/>
    <property type="molecule type" value="Genomic_DNA"/>
</dbReference>